<feature type="transmembrane region" description="Helical" evidence="6">
    <location>
        <begin position="309"/>
        <end position="329"/>
    </location>
</feature>
<keyword evidence="6" id="KW-0472">Membrane</keyword>
<gene>
    <name evidence="7" type="ORF">CLA01_00310</name>
</gene>
<dbReference type="AlphaFoldDB" id="A0A511Y432"/>
<name>A0A511Y432_9FLAO</name>
<dbReference type="Gene3D" id="1.25.40.10">
    <property type="entry name" value="Tetratricopeptide repeat domain"/>
    <property type="match status" value="2"/>
</dbReference>
<protein>
    <recommendedName>
        <fullName evidence="9">HTH luxR-type domain-containing protein</fullName>
    </recommendedName>
</protein>
<dbReference type="GO" id="GO:0005737">
    <property type="term" value="C:cytoplasm"/>
    <property type="evidence" value="ECO:0007669"/>
    <property type="project" value="UniProtKB-SubCell"/>
</dbReference>
<comment type="subcellular location">
    <subcellularLocation>
        <location evidence="1">Cytoplasm</location>
    </subcellularLocation>
</comment>
<evidence type="ECO:0000256" key="4">
    <source>
        <dbReference type="ARBA" id="ARBA00022803"/>
    </source>
</evidence>
<evidence type="ECO:0008006" key="9">
    <source>
        <dbReference type="Google" id="ProtNLM"/>
    </source>
</evidence>
<comment type="similarity">
    <text evidence="5">Belongs to the Rap family.</text>
</comment>
<dbReference type="RefSeq" id="WP_111957496.1">
    <property type="nucleotide sequence ID" value="NZ_QNFY01000008.1"/>
</dbReference>
<dbReference type="PANTHER" id="PTHR46630:SF1">
    <property type="entry name" value="TETRATRICOPEPTIDE REPEAT PROTEIN 29"/>
    <property type="match status" value="1"/>
</dbReference>
<evidence type="ECO:0000313" key="8">
    <source>
        <dbReference type="Proteomes" id="UP000321150"/>
    </source>
</evidence>
<dbReference type="EMBL" id="BJYI01000001">
    <property type="protein sequence ID" value="GEN69959.1"/>
    <property type="molecule type" value="Genomic_DNA"/>
</dbReference>
<keyword evidence="2" id="KW-0963">Cytoplasm</keyword>
<sequence length="460" mass="54422">MSPSEIDQLQKDKYYQYFQEEKFYEGIEFSKKTIKLSEKINYAKGKARGYIYIAGFLHSLGKYDEVLQYLQKAEDLTSEYGDDPALLSSLFTWYGKNYYALGFTEKSNENYNKALKEAFKLKDKKQKQKQLHFIYGSKAVNFGLLKDNDSMYYYVHKAYKISPRVVEATNLTDYFITQKKNKDSAKFYLDKAESLLKKSTETFDYLVFNYMSGRYYKYKGEYSKALAFYENSLEASMRMKRPKNVMKNYKDIAEIYSSQNNVYKANEYLLKYTKLRDSLAENNIIAIQATEKKFINDEKKQNQNSNMKLYYLLGGLFLGVIIIISVLSFSHYMKNKKKDFLLTKNTAAILQQDQQVRALKKKVNESFEEVIQLAKENSPEFWGRFQEVYPEFRERILIINPNLKTSELILCAYIYLGFNTKDIARYTFKAVQTIKNNKYNLRKRLNVPQQEDITLWMRII</sequence>
<dbReference type="Proteomes" id="UP000321150">
    <property type="component" value="Unassembled WGS sequence"/>
</dbReference>
<evidence type="ECO:0000256" key="5">
    <source>
        <dbReference type="ARBA" id="ARBA00038253"/>
    </source>
</evidence>
<evidence type="ECO:0000256" key="1">
    <source>
        <dbReference type="ARBA" id="ARBA00004496"/>
    </source>
</evidence>
<dbReference type="InterPro" id="IPR051476">
    <property type="entry name" value="Bac_ResReg_Asp_Phosphatase"/>
</dbReference>
<comment type="caution">
    <text evidence="7">The sequence shown here is derived from an EMBL/GenBank/DDBJ whole genome shotgun (WGS) entry which is preliminary data.</text>
</comment>
<keyword evidence="3" id="KW-0677">Repeat</keyword>
<reference evidence="7 8" key="1">
    <citation type="submission" date="2019-07" db="EMBL/GenBank/DDBJ databases">
        <title>Whole genome shotgun sequence of Chryseobacterium lathyri NBRC 105250.</title>
        <authorList>
            <person name="Hosoyama A."/>
            <person name="Uohara A."/>
            <person name="Ohji S."/>
            <person name="Ichikawa N."/>
        </authorList>
    </citation>
    <scope>NUCLEOTIDE SEQUENCE [LARGE SCALE GENOMIC DNA]</scope>
    <source>
        <strain evidence="7 8">NBRC 105250</strain>
    </source>
</reference>
<dbReference type="OrthoDB" id="1017207at2"/>
<evidence type="ECO:0000256" key="3">
    <source>
        <dbReference type="ARBA" id="ARBA00022737"/>
    </source>
</evidence>
<dbReference type="PANTHER" id="PTHR46630">
    <property type="entry name" value="TETRATRICOPEPTIDE REPEAT PROTEIN 29"/>
    <property type="match status" value="1"/>
</dbReference>
<keyword evidence="4" id="KW-0802">TPR repeat</keyword>
<dbReference type="InterPro" id="IPR011990">
    <property type="entry name" value="TPR-like_helical_dom_sf"/>
</dbReference>
<evidence type="ECO:0000256" key="6">
    <source>
        <dbReference type="SAM" id="Phobius"/>
    </source>
</evidence>
<evidence type="ECO:0000313" key="7">
    <source>
        <dbReference type="EMBL" id="GEN69959.1"/>
    </source>
</evidence>
<dbReference type="SUPFAM" id="SSF48452">
    <property type="entry name" value="TPR-like"/>
    <property type="match status" value="2"/>
</dbReference>
<keyword evidence="6" id="KW-0812">Transmembrane</keyword>
<proteinExistence type="inferred from homology"/>
<keyword evidence="6" id="KW-1133">Transmembrane helix</keyword>
<accession>A0A511Y432</accession>
<organism evidence="7 8">
    <name type="scientific">Chryseobacterium lathyri</name>
    <dbReference type="NCBI Taxonomy" id="395933"/>
    <lineage>
        <taxon>Bacteria</taxon>
        <taxon>Pseudomonadati</taxon>
        <taxon>Bacteroidota</taxon>
        <taxon>Flavobacteriia</taxon>
        <taxon>Flavobacteriales</taxon>
        <taxon>Weeksellaceae</taxon>
        <taxon>Chryseobacterium group</taxon>
        <taxon>Chryseobacterium</taxon>
    </lineage>
</organism>
<evidence type="ECO:0000256" key="2">
    <source>
        <dbReference type="ARBA" id="ARBA00022490"/>
    </source>
</evidence>